<keyword evidence="1" id="KW-0472">Membrane</keyword>
<evidence type="ECO:0000313" key="2">
    <source>
        <dbReference type="EMBL" id="PHT41790.1"/>
    </source>
</evidence>
<gene>
    <name evidence="2" type="ORF">CQW23_20644</name>
</gene>
<accession>A0A2G2W982</accession>
<feature type="transmembrane region" description="Helical" evidence="1">
    <location>
        <begin position="61"/>
        <end position="79"/>
    </location>
</feature>
<organism evidence="2 3">
    <name type="scientific">Capsicum baccatum</name>
    <name type="common">Peruvian pepper</name>
    <dbReference type="NCBI Taxonomy" id="33114"/>
    <lineage>
        <taxon>Eukaryota</taxon>
        <taxon>Viridiplantae</taxon>
        <taxon>Streptophyta</taxon>
        <taxon>Embryophyta</taxon>
        <taxon>Tracheophyta</taxon>
        <taxon>Spermatophyta</taxon>
        <taxon>Magnoliopsida</taxon>
        <taxon>eudicotyledons</taxon>
        <taxon>Gunneridae</taxon>
        <taxon>Pentapetalae</taxon>
        <taxon>asterids</taxon>
        <taxon>lamiids</taxon>
        <taxon>Solanales</taxon>
        <taxon>Solanaceae</taxon>
        <taxon>Solanoideae</taxon>
        <taxon>Capsiceae</taxon>
        <taxon>Capsicum</taxon>
    </lineage>
</organism>
<dbReference type="EMBL" id="MLFT02000008">
    <property type="protein sequence ID" value="PHT41790.1"/>
    <property type="molecule type" value="Genomic_DNA"/>
</dbReference>
<keyword evidence="3" id="KW-1185">Reference proteome</keyword>
<feature type="transmembrane region" description="Helical" evidence="1">
    <location>
        <begin position="6"/>
        <end position="24"/>
    </location>
</feature>
<evidence type="ECO:0000313" key="3">
    <source>
        <dbReference type="Proteomes" id="UP000224567"/>
    </source>
</evidence>
<keyword evidence="1" id="KW-0812">Transmembrane</keyword>
<dbReference type="STRING" id="33114.A0A2G2W982"/>
<dbReference type="Proteomes" id="UP000224567">
    <property type="component" value="Unassembled WGS sequence"/>
</dbReference>
<reference evidence="2 3" key="1">
    <citation type="journal article" date="2017" name="Genome Biol.">
        <title>New reference genome sequences of hot pepper reveal the massive evolution of plant disease-resistance genes by retroduplication.</title>
        <authorList>
            <person name="Kim S."/>
            <person name="Park J."/>
            <person name="Yeom S.I."/>
            <person name="Kim Y.M."/>
            <person name="Seo E."/>
            <person name="Kim K.T."/>
            <person name="Kim M.S."/>
            <person name="Lee J.M."/>
            <person name="Cheong K."/>
            <person name="Shin H.S."/>
            <person name="Kim S.B."/>
            <person name="Han K."/>
            <person name="Lee J."/>
            <person name="Park M."/>
            <person name="Lee H.A."/>
            <person name="Lee H.Y."/>
            <person name="Lee Y."/>
            <person name="Oh S."/>
            <person name="Lee J.H."/>
            <person name="Choi E."/>
            <person name="Choi E."/>
            <person name="Lee S.E."/>
            <person name="Jeon J."/>
            <person name="Kim H."/>
            <person name="Choi G."/>
            <person name="Song H."/>
            <person name="Lee J."/>
            <person name="Lee S.C."/>
            <person name="Kwon J.K."/>
            <person name="Lee H.Y."/>
            <person name="Koo N."/>
            <person name="Hong Y."/>
            <person name="Kim R.W."/>
            <person name="Kang W.H."/>
            <person name="Huh J.H."/>
            <person name="Kang B.C."/>
            <person name="Yang T.J."/>
            <person name="Lee Y.H."/>
            <person name="Bennetzen J.L."/>
            <person name="Choi D."/>
        </authorList>
    </citation>
    <scope>NUCLEOTIDE SEQUENCE [LARGE SCALE GENOMIC DNA]</scope>
    <source>
        <strain evidence="3">cv. PBC81</strain>
    </source>
</reference>
<dbReference type="OrthoDB" id="2016695at2759"/>
<evidence type="ECO:0000256" key="1">
    <source>
        <dbReference type="SAM" id="Phobius"/>
    </source>
</evidence>
<reference evidence="3" key="2">
    <citation type="journal article" date="2017" name="J. Anim. Genet.">
        <title>Multiple reference genome sequences of hot pepper reveal the massive evolution of plant disease resistance genes by retroduplication.</title>
        <authorList>
            <person name="Kim S."/>
            <person name="Park J."/>
            <person name="Yeom S.-I."/>
            <person name="Kim Y.-M."/>
            <person name="Seo E."/>
            <person name="Kim K.-T."/>
            <person name="Kim M.-S."/>
            <person name="Lee J.M."/>
            <person name="Cheong K."/>
            <person name="Shin H.-S."/>
            <person name="Kim S.-B."/>
            <person name="Han K."/>
            <person name="Lee J."/>
            <person name="Park M."/>
            <person name="Lee H.-A."/>
            <person name="Lee H.-Y."/>
            <person name="Lee Y."/>
            <person name="Oh S."/>
            <person name="Lee J.H."/>
            <person name="Choi E."/>
            <person name="Choi E."/>
            <person name="Lee S.E."/>
            <person name="Jeon J."/>
            <person name="Kim H."/>
            <person name="Choi G."/>
            <person name="Song H."/>
            <person name="Lee J."/>
            <person name="Lee S.-C."/>
            <person name="Kwon J.-K."/>
            <person name="Lee H.-Y."/>
            <person name="Koo N."/>
            <person name="Hong Y."/>
            <person name="Kim R.W."/>
            <person name="Kang W.-H."/>
            <person name="Huh J.H."/>
            <person name="Kang B.-C."/>
            <person name="Yang T.-J."/>
            <person name="Lee Y.-H."/>
            <person name="Bennetzen J.L."/>
            <person name="Choi D."/>
        </authorList>
    </citation>
    <scope>NUCLEOTIDE SEQUENCE [LARGE SCALE GENOMIC DNA]</scope>
    <source>
        <strain evidence="3">cv. PBC81</strain>
    </source>
</reference>
<keyword evidence="1" id="KW-1133">Transmembrane helix</keyword>
<proteinExistence type="predicted"/>
<sequence length="115" mass="13191">MRHLTVFAWQEFNYGMVLVLLITFGKSSLDGRAKDALVALSKPTMDFPSLIVQAMIVKNDLLRRLGMILMIVIYSFMGLEMMNNYLEGNVKLNMQCKELNGENLDDEKKIQVIMQ</sequence>
<dbReference type="AlphaFoldDB" id="A0A2G2W982"/>
<name>A0A2G2W982_CAPBA</name>
<protein>
    <submittedName>
        <fullName evidence="2">Uncharacterized protein</fullName>
    </submittedName>
</protein>
<comment type="caution">
    <text evidence="2">The sequence shown here is derived from an EMBL/GenBank/DDBJ whole genome shotgun (WGS) entry which is preliminary data.</text>
</comment>